<dbReference type="Gene3D" id="1.10.238.20">
    <property type="entry name" value="Pheromone/general odorant binding protein domain"/>
    <property type="match status" value="1"/>
</dbReference>
<dbReference type="SUPFAM" id="SSF47565">
    <property type="entry name" value="Insect pheromone/odorant-binding proteins"/>
    <property type="match status" value="1"/>
</dbReference>
<sequence>MRVGLAICCLLFVAGAICDDKAEEFIEALKEDIIPCLEEAEIPQDQIKKFVVNDLEGEERTKWGCVKACVMKRINIMTNGQIYVDNLKDFMDKFSEESESNRAAEYADKIKKCVEEVSGKTDECEIAFEFSRCMTPA</sequence>
<organism evidence="6 7">
    <name type="scientific">Bombus impatiens</name>
    <name type="common">Bumblebee</name>
    <dbReference type="NCBI Taxonomy" id="132113"/>
    <lineage>
        <taxon>Eukaryota</taxon>
        <taxon>Metazoa</taxon>
        <taxon>Ecdysozoa</taxon>
        <taxon>Arthropoda</taxon>
        <taxon>Hexapoda</taxon>
        <taxon>Insecta</taxon>
        <taxon>Pterygota</taxon>
        <taxon>Neoptera</taxon>
        <taxon>Endopterygota</taxon>
        <taxon>Hymenoptera</taxon>
        <taxon>Apocrita</taxon>
        <taxon>Aculeata</taxon>
        <taxon>Apoidea</taxon>
        <taxon>Anthophila</taxon>
        <taxon>Apidae</taxon>
        <taxon>Bombus</taxon>
        <taxon>Pyrobombus</taxon>
    </lineage>
</organism>
<dbReference type="GO" id="GO:0005549">
    <property type="term" value="F:odorant binding"/>
    <property type="evidence" value="ECO:0007669"/>
    <property type="project" value="InterPro"/>
</dbReference>
<keyword evidence="6" id="KW-1185">Reference proteome</keyword>
<comment type="similarity">
    <text evidence="2">Belongs to the PBP/GOBP family.</text>
</comment>
<dbReference type="RefSeq" id="XP_024224135.1">
    <property type="nucleotide sequence ID" value="XM_024368367.2"/>
</dbReference>
<dbReference type="AlphaFoldDB" id="A0A6P6FE49"/>
<proteinExistence type="inferred from homology"/>
<dbReference type="InterPro" id="IPR036728">
    <property type="entry name" value="PBP_GOBP_sf"/>
</dbReference>
<evidence type="ECO:0000256" key="1">
    <source>
        <dbReference type="ARBA" id="ARBA00004613"/>
    </source>
</evidence>
<dbReference type="KEGG" id="bim:100747031"/>
<protein>
    <submittedName>
        <fullName evidence="7">Uncharacterized protein LOC100747031</fullName>
    </submittedName>
</protein>
<dbReference type="PANTHER" id="PTHR11857">
    <property type="entry name" value="ODORANT BINDING PROTEIN-RELATED"/>
    <property type="match status" value="1"/>
</dbReference>
<keyword evidence="4 5" id="KW-0732">Signal</keyword>
<dbReference type="GO" id="GO:0005615">
    <property type="term" value="C:extracellular space"/>
    <property type="evidence" value="ECO:0007669"/>
    <property type="project" value="TreeGrafter"/>
</dbReference>
<keyword evidence="3" id="KW-0964">Secreted</keyword>
<reference evidence="7" key="1">
    <citation type="submission" date="2025-08" db="UniProtKB">
        <authorList>
            <consortium name="RefSeq"/>
        </authorList>
    </citation>
    <scope>IDENTIFICATION</scope>
</reference>
<dbReference type="PANTHER" id="PTHR11857:SF43">
    <property type="entry name" value="GEO07291P1-RELATED"/>
    <property type="match status" value="1"/>
</dbReference>
<dbReference type="Pfam" id="PF01395">
    <property type="entry name" value="PBP_GOBP"/>
    <property type="match status" value="1"/>
</dbReference>
<dbReference type="GO" id="GO:0007608">
    <property type="term" value="P:sensory perception of smell"/>
    <property type="evidence" value="ECO:0007669"/>
    <property type="project" value="TreeGrafter"/>
</dbReference>
<evidence type="ECO:0000313" key="7">
    <source>
        <dbReference type="RefSeq" id="XP_024224135.1"/>
    </source>
</evidence>
<dbReference type="InterPro" id="IPR006170">
    <property type="entry name" value="PBP/GOBP"/>
</dbReference>
<feature type="signal peptide" evidence="5">
    <location>
        <begin position="1"/>
        <end position="18"/>
    </location>
</feature>
<dbReference type="SMART" id="SM00708">
    <property type="entry name" value="PhBP"/>
    <property type="match status" value="1"/>
</dbReference>
<gene>
    <name evidence="7" type="primary">LOC100747031</name>
</gene>
<feature type="chain" id="PRO_5028469812" evidence="5">
    <location>
        <begin position="19"/>
        <end position="137"/>
    </location>
</feature>
<dbReference type="Proteomes" id="UP000515180">
    <property type="component" value="Unplaced"/>
</dbReference>
<name>A0A6P6FE49_BOMIM</name>
<dbReference type="GeneID" id="100747031"/>
<dbReference type="OrthoDB" id="6595846at2759"/>
<evidence type="ECO:0000256" key="4">
    <source>
        <dbReference type="ARBA" id="ARBA00022729"/>
    </source>
</evidence>
<evidence type="ECO:0000256" key="2">
    <source>
        <dbReference type="ARBA" id="ARBA00008098"/>
    </source>
</evidence>
<comment type="subcellular location">
    <subcellularLocation>
        <location evidence="1">Secreted</location>
    </subcellularLocation>
</comment>
<dbReference type="CDD" id="cd23992">
    <property type="entry name" value="PBP_GOBP"/>
    <property type="match status" value="1"/>
</dbReference>
<evidence type="ECO:0000256" key="3">
    <source>
        <dbReference type="ARBA" id="ARBA00022525"/>
    </source>
</evidence>
<accession>A0A6P6FE49</accession>
<evidence type="ECO:0000256" key="5">
    <source>
        <dbReference type="SAM" id="SignalP"/>
    </source>
</evidence>
<dbReference type="OMA" id="RINIMTN"/>
<evidence type="ECO:0000313" key="6">
    <source>
        <dbReference type="Proteomes" id="UP000515180"/>
    </source>
</evidence>